<evidence type="ECO:0000313" key="5">
    <source>
        <dbReference type="EMBL" id="KAK8850410.1"/>
    </source>
</evidence>
<keyword evidence="1" id="KW-0880">Kelch repeat</keyword>
<proteinExistence type="predicted"/>
<feature type="region of interest" description="Disordered" evidence="4">
    <location>
        <begin position="696"/>
        <end position="733"/>
    </location>
</feature>
<evidence type="ECO:0008006" key="7">
    <source>
        <dbReference type="Google" id="ProtNLM"/>
    </source>
</evidence>
<dbReference type="EMBL" id="JBCAWK010000008">
    <property type="protein sequence ID" value="KAK8850410.1"/>
    <property type="molecule type" value="Genomic_DNA"/>
</dbReference>
<dbReference type="RefSeq" id="XP_066801841.1">
    <property type="nucleotide sequence ID" value="XM_066947427.1"/>
</dbReference>
<evidence type="ECO:0000256" key="1">
    <source>
        <dbReference type="ARBA" id="ARBA00022441"/>
    </source>
</evidence>
<protein>
    <recommendedName>
        <fullName evidence="7">Regulatory protein ral2</fullName>
    </recommendedName>
</protein>
<dbReference type="PANTHER" id="PTHR43503">
    <property type="entry name" value="MCG48959-RELATED"/>
    <property type="match status" value="1"/>
</dbReference>
<evidence type="ECO:0000256" key="4">
    <source>
        <dbReference type="SAM" id="MobiDB-lite"/>
    </source>
</evidence>
<gene>
    <name evidence="5" type="ORF">IAR55_004328</name>
</gene>
<keyword evidence="2" id="KW-0677">Repeat</keyword>
<dbReference type="InterPro" id="IPR015915">
    <property type="entry name" value="Kelch-typ_b-propeller"/>
</dbReference>
<evidence type="ECO:0000256" key="3">
    <source>
        <dbReference type="SAM" id="Coils"/>
    </source>
</evidence>
<dbReference type="Pfam" id="PF24681">
    <property type="entry name" value="Kelch_KLHDC2_KLHL20_DRC7"/>
    <property type="match status" value="1"/>
</dbReference>
<dbReference type="SUPFAM" id="SSF117281">
    <property type="entry name" value="Kelch motif"/>
    <property type="match status" value="1"/>
</dbReference>
<feature type="compositionally biased region" description="Polar residues" evidence="4">
    <location>
        <begin position="716"/>
        <end position="732"/>
    </location>
</feature>
<feature type="region of interest" description="Disordered" evidence="4">
    <location>
        <begin position="751"/>
        <end position="788"/>
    </location>
</feature>
<feature type="coiled-coil region" evidence="3">
    <location>
        <begin position="932"/>
        <end position="966"/>
    </location>
</feature>
<comment type="caution">
    <text evidence="5">The sequence shown here is derived from an EMBL/GenBank/DDBJ whole genome shotgun (WGS) entry which is preliminary data.</text>
</comment>
<accession>A0AAW0YV60</accession>
<organism evidence="5 6">
    <name type="scientific">Kwoniella newhampshirensis</name>
    <dbReference type="NCBI Taxonomy" id="1651941"/>
    <lineage>
        <taxon>Eukaryota</taxon>
        <taxon>Fungi</taxon>
        <taxon>Dikarya</taxon>
        <taxon>Basidiomycota</taxon>
        <taxon>Agaricomycotina</taxon>
        <taxon>Tremellomycetes</taxon>
        <taxon>Tremellales</taxon>
        <taxon>Cryptococcaceae</taxon>
        <taxon>Kwoniella</taxon>
    </lineage>
</organism>
<evidence type="ECO:0000256" key="2">
    <source>
        <dbReference type="ARBA" id="ARBA00022737"/>
    </source>
</evidence>
<keyword evidence="3" id="KW-0175">Coiled coil</keyword>
<sequence length="1041" mass="113476">MDAGLAHLVSWSEPTQGDVPPPLTGPSVTISPLLAPHPPSVFLFGGKSVQTRRLTSDMWAMDLSTRVWQRLNAGSGPGPRYFHSMDVWEDKLVCFGGMSDSDPMSVYDDIWFFDCRTRRWLPQPTILGAVAQNPAMVPSARYAHLSAVSRDKLIISGGQHSDNSWIYEINVYDLKDKIWESKTEQPEVGGMHSKGAYRSVATSSKTRVVLPHEVKSTSAHSYSVEEEGEGGDIWCYSNYDFAKVRREFDVISPDLSIEAPPSEKHVAPPAFAIRDESKRMQGSQQPPGLRFPTGGIVGNHFILCGLYLASSSAAFSIWALNLETMTWKHLEPSALSAGSWNRAVVWPEQAKILVFGNSEYDLAVDYSRRAVNSDHVTVISLEAHGIYTPPRLEIAAKVQQVGLSMLDEKLASDFEVICDDGRRVKCSRHLLSERWPWFAEQERELTERATSILKESPAVDINDTLMGSFTPARLAPTSLTLPEPFPVCVALVQYLYTLSLSTPLQNRAPVLSALLFLAKQYKIARLNKLVVHALHERLEPSIAVGIYEIATLAGEQCLQVRALNMVHSSKASFSRSHRQGPSAASAVEGDHAPQSQKDISAAQPSADGASKAPEAAGPGPDETPYRRARADSTTIPADAIEAPRQDEGEIIHPDEQVNALLSALDVNDREISEPTVTSPHSTRLAVPIAAGTHAMFSSTPQTPDLSHLDRILHRPSSPTNSDVTSNYPSTPADSLRESWILPQKDLGYGPIDSRSSSSSVFPSHEGDYGMAFRRDRSGRGRNRDALIDPLKQGKRLDLSSLDSAGLLPPLTPLSQASQGDIGSTSGHYFDQASSGFVVARSPSISTSTSSPMKDRTRQFSITTQSSTNSASPSHLIQREVKLNGLTMSSPTDTDYSEEMRKPLMRVTTGISSIHDSASISSGSTGTSSKRAAKAELKIIQAAEKAAKKAEQQARFEQLRAEQARKMAISKADAQRKADIKANETLAKEKEEMMLAKAQSQTAVSSEGTTVKVEKKSKWGKLGKGFTDAVLFPTAGSKSSMF</sequence>
<dbReference type="GeneID" id="92181586"/>
<dbReference type="InterPro" id="IPR011333">
    <property type="entry name" value="SKP1/BTB/POZ_sf"/>
</dbReference>
<keyword evidence="6" id="KW-1185">Reference proteome</keyword>
<dbReference type="KEGG" id="kne:92181586"/>
<dbReference type="AlphaFoldDB" id="A0AAW0YV60"/>
<evidence type="ECO:0000313" key="6">
    <source>
        <dbReference type="Proteomes" id="UP001388673"/>
    </source>
</evidence>
<dbReference type="Gene3D" id="3.30.710.10">
    <property type="entry name" value="Potassium Channel Kv1.1, Chain A"/>
    <property type="match status" value="1"/>
</dbReference>
<dbReference type="GO" id="GO:0045454">
    <property type="term" value="P:cell redox homeostasis"/>
    <property type="evidence" value="ECO:0007669"/>
    <property type="project" value="TreeGrafter"/>
</dbReference>
<dbReference type="PANTHER" id="PTHR43503:SF2">
    <property type="entry name" value="NEGATIVE REGULATOR OF SPORULATION MDS3-RELATED"/>
    <property type="match status" value="1"/>
</dbReference>
<name>A0AAW0YV60_9TREE</name>
<feature type="compositionally biased region" description="Basic and acidic residues" evidence="4">
    <location>
        <begin position="764"/>
        <end position="786"/>
    </location>
</feature>
<dbReference type="GO" id="GO:0005739">
    <property type="term" value="C:mitochondrion"/>
    <property type="evidence" value="ECO:0007669"/>
    <property type="project" value="TreeGrafter"/>
</dbReference>
<reference evidence="5 6" key="1">
    <citation type="journal article" date="2024" name="bioRxiv">
        <title>Comparative genomics of Cryptococcus and Kwoniella reveals pathogenesis evolution and contrasting karyotype dynamics via intercentromeric recombination or chromosome fusion.</title>
        <authorList>
            <person name="Coelho M.A."/>
            <person name="David-Palma M."/>
            <person name="Shea T."/>
            <person name="Bowers K."/>
            <person name="McGinley-Smith S."/>
            <person name="Mohammad A.W."/>
            <person name="Gnirke A."/>
            <person name="Yurkov A.M."/>
            <person name="Nowrousian M."/>
            <person name="Sun S."/>
            <person name="Cuomo C.A."/>
            <person name="Heitman J."/>
        </authorList>
    </citation>
    <scope>NUCLEOTIDE SEQUENCE [LARGE SCALE GENOMIC DNA]</scope>
    <source>
        <strain evidence="5 6">CBS 13917</strain>
    </source>
</reference>
<dbReference type="Proteomes" id="UP001388673">
    <property type="component" value="Unassembled WGS sequence"/>
</dbReference>
<dbReference type="GO" id="GO:0005829">
    <property type="term" value="C:cytosol"/>
    <property type="evidence" value="ECO:0007669"/>
    <property type="project" value="TreeGrafter"/>
</dbReference>
<feature type="region of interest" description="Disordered" evidence="4">
    <location>
        <begin position="572"/>
        <end position="647"/>
    </location>
</feature>
<dbReference type="Gene3D" id="2.120.10.80">
    <property type="entry name" value="Kelch-type beta propeller"/>
    <property type="match status" value="1"/>
</dbReference>
<dbReference type="SUPFAM" id="SSF54695">
    <property type="entry name" value="POZ domain"/>
    <property type="match status" value="1"/>
</dbReference>